<protein>
    <submittedName>
        <fullName evidence="3">Alpha/beta hydrolase fold-3 domain protein</fullName>
    </submittedName>
</protein>
<dbReference type="PANTHER" id="PTHR48081:SF8">
    <property type="entry name" value="ALPHA_BETA HYDROLASE FOLD-3 DOMAIN-CONTAINING PROTEIN-RELATED"/>
    <property type="match status" value="1"/>
</dbReference>
<dbReference type="eggNOG" id="COG0657">
    <property type="taxonomic scope" value="Bacteria"/>
</dbReference>
<dbReference type="KEGG" id="ssm:Spirs_4085"/>
<evidence type="ECO:0000313" key="4">
    <source>
        <dbReference type="Proteomes" id="UP000002318"/>
    </source>
</evidence>
<dbReference type="SUPFAM" id="SSF53474">
    <property type="entry name" value="alpha/beta-Hydrolases"/>
    <property type="match status" value="1"/>
</dbReference>
<dbReference type="PANTHER" id="PTHR48081">
    <property type="entry name" value="AB HYDROLASE SUPERFAMILY PROTEIN C4A8.06C"/>
    <property type="match status" value="1"/>
</dbReference>
<dbReference type="STRING" id="573413.Spirs_4085"/>
<dbReference type="Gene3D" id="3.40.50.1820">
    <property type="entry name" value="alpha/beta hydrolase"/>
    <property type="match status" value="1"/>
</dbReference>
<dbReference type="AlphaFoldDB" id="E1R9J8"/>
<keyword evidence="4" id="KW-1185">Reference proteome</keyword>
<dbReference type="GO" id="GO:0016787">
    <property type="term" value="F:hydrolase activity"/>
    <property type="evidence" value="ECO:0007669"/>
    <property type="project" value="UniProtKB-KW"/>
</dbReference>
<dbReference type="Proteomes" id="UP000002318">
    <property type="component" value="Chromosome"/>
</dbReference>
<organism evidence="3 4">
    <name type="scientific">Sediminispirochaeta smaragdinae (strain DSM 11293 / JCM 15392 / SEBR 4228)</name>
    <name type="common">Spirochaeta smaragdinae</name>
    <dbReference type="NCBI Taxonomy" id="573413"/>
    <lineage>
        <taxon>Bacteria</taxon>
        <taxon>Pseudomonadati</taxon>
        <taxon>Spirochaetota</taxon>
        <taxon>Spirochaetia</taxon>
        <taxon>Spirochaetales</taxon>
        <taxon>Spirochaetaceae</taxon>
        <taxon>Sediminispirochaeta</taxon>
    </lineage>
</organism>
<accession>E1R9J8</accession>
<feature type="domain" description="Alpha/beta hydrolase fold-3" evidence="2">
    <location>
        <begin position="74"/>
        <end position="269"/>
    </location>
</feature>
<evidence type="ECO:0000313" key="3">
    <source>
        <dbReference type="EMBL" id="ADK83167.1"/>
    </source>
</evidence>
<gene>
    <name evidence="3" type="ordered locus">Spirs_4085</name>
</gene>
<dbReference type="InterPro" id="IPR029058">
    <property type="entry name" value="AB_hydrolase_fold"/>
</dbReference>
<dbReference type="Pfam" id="PF07859">
    <property type="entry name" value="Abhydrolase_3"/>
    <property type="match status" value="1"/>
</dbReference>
<name>E1R9J8_SEDSS</name>
<keyword evidence="1 3" id="KW-0378">Hydrolase</keyword>
<sequence length="295" mass="32898">MEKMRQSVDSKRAERFFRAIGTKRLMPVTNAFMNFIDAKPSKRMRKEFDVSCETRMGNDIWTIAPKGRSRSIHIIYFHGGSYIMGFHRLHWHLIGNLVRSLGVSVTAPDYPLAPRSTVKNVFDLILPLYRDISARYEHIILMGDSAGGGLSLALAQKARDEGLRVPCRLILFAPWVDVTMTNPDIAELDSRDPCLNRSGLKSAGLSYAGSIDPAHFLVSPLYGDLRALPPITIFVGTNDMLLADCRRLRQKGMEVGSTIELHEIEGLVHPGIMLPLPESQAVLQEVARLVQTSTS</sequence>
<dbReference type="EMBL" id="CP002116">
    <property type="protein sequence ID" value="ADK83167.1"/>
    <property type="molecule type" value="Genomic_DNA"/>
</dbReference>
<evidence type="ECO:0000259" key="2">
    <source>
        <dbReference type="Pfam" id="PF07859"/>
    </source>
</evidence>
<dbReference type="HOGENOM" id="CLU_012494_13_4_12"/>
<proteinExistence type="predicted"/>
<dbReference type="RefSeq" id="WP_013256623.1">
    <property type="nucleotide sequence ID" value="NC_014364.1"/>
</dbReference>
<dbReference type="InterPro" id="IPR013094">
    <property type="entry name" value="AB_hydrolase_3"/>
</dbReference>
<dbReference type="OrthoDB" id="9815425at2"/>
<reference evidence="3 4" key="1">
    <citation type="journal article" date="2010" name="Stand. Genomic Sci.">
        <title>Complete genome sequence of Spirochaeta smaragdinae type strain (SEBR 4228).</title>
        <authorList>
            <person name="Mavromatis K."/>
            <person name="Yasawong M."/>
            <person name="Chertkov O."/>
            <person name="Lapidus A."/>
            <person name="Lucas S."/>
            <person name="Nolan M."/>
            <person name="Del Rio T.G."/>
            <person name="Tice H."/>
            <person name="Cheng J.F."/>
            <person name="Pitluck S."/>
            <person name="Liolios K."/>
            <person name="Ivanova N."/>
            <person name="Tapia R."/>
            <person name="Han C."/>
            <person name="Bruce D."/>
            <person name="Goodwin L."/>
            <person name="Pati A."/>
            <person name="Chen A."/>
            <person name="Palaniappan K."/>
            <person name="Land M."/>
            <person name="Hauser L."/>
            <person name="Chang Y.J."/>
            <person name="Jeffries C.D."/>
            <person name="Detter J.C."/>
            <person name="Rohde M."/>
            <person name="Brambilla E."/>
            <person name="Spring S."/>
            <person name="Goker M."/>
            <person name="Sikorski J."/>
            <person name="Woyke T."/>
            <person name="Bristow J."/>
            <person name="Eisen J.A."/>
            <person name="Markowitz V."/>
            <person name="Hugenholtz P."/>
            <person name="Klenk H.P."/>
            <person name="Kyrpides N.C."/>
        </authorList>
    </citation>
    <scope>NUCLEOTIDE SEQUENCE [LARGE SCALE GENOMIC DNA]</scope>
    <source>
        <strain evidence="4">DSM 11293 / JCM 15392 / SEBR 4228</strain>
    </source>
</reference>
<evidence type="ECO:0000256" key="1">
    <source>
        <dbReference type="ARBA" id="ARBA00022801"/>
    </source>
</evidence>
<dbReference type="InterPro" id="IPR050300">
    <property type="entry name" value="GDXG_lipolytic_enzyme"/>
</dbReference>